<reference evidence="1 2" key="1">
    <citation type="submission" date="2018-10" db="EMBL/GenBank/DDBJ databases">
        <title>A high-quality apple genome assembly.</title>
        <authorList>
            <person name="Hu J."/>
        </authorList>
    </citation>
    <scope>NUCLEOTIDE SEQUENCE [LARGE SCALE GENOMIC DNA]</scope>
    <source>
        <strain evidence="2">cv. HFTH1</strain>
        <tissue evidence="1">Young leaf</tissue>
    </source>
</reference>
<name>A0A498JRP0_MALDO</name>
<gene>
    <name evidence="1" type="ORF">DVH24_010170</name>
</gene>
<evidence type="ECO:0000313" key="2">
    <source>
        <dbReference type="Proteomes" id="UP000290289"/>
    </source>
</evidence>
<dbReference type="AlphaFoldDB" id="A0A498JRP0"/>
<comment type="caution">
    <text evidence="1">The sequence shown here is derived from an EMBL/GenBank/DDBJ whole genome shotgun (WGS) entry which is preliminary data.</text>
</comment>
<dbReference type="PANTHER" id="PTHR35715">
    <property type="entry name" value="OS08G0511800 PROTEIN"/>
    <property type="match status" value="1"/>
</dbReference>
<accession>A0A498JRP0</accession>
<keyword evidence="2" id="KW-1185">Reference proteome</keyword>
<proteinExistence type="predicted"/>
<dbReference type="Proteomes" id="UP000290289">
    <property type="component" value="Chromosome 5"/>
</dbReference>
<dbReference type="EMBL" id="RDQH01000331">
    <property type="protein sequence ID" value="RXH97845.1"/>
    <property type="molecule type" value="Genomic_DNA"/>
</dbReference>
<evidence type="ECO:0000313" key="1">
    <source>
        <dbReference type="EMBL" id="RXH97845.1"/>
    </source>
</evidence>
<protein>
    <submittedName>
        <fullName evidence="1">Uncharacterized protein</fullName>
    </submittedName>
</protein>
<dbReference type="STRING" id="3750.A0A498JRP0"/>
<organism evidence="1 2">
    <name type="scientific">Malus domestica</name>
    <name type="common">Apple</name>
    <name type="synonym">Pyrus malus</name>
    <dbReference type="NCBI Taxonomy" id="3750"/>
    <lineage>
        <taxon>Eukaryota</taxon>
        <taxon>Viridiplantae</taxon>
        <taxon>Streptophyta</taxon>
        <taxon>Embryophyta</taxon>
        <taxon>Tracheophyta</taxon>
        <taxon>Spermatophyta</taxon>
        <taxon>Magnoliopsida</taxon>
        <taxon>eudicotyledons</taxon>
        <taxon>Gunneridae</taxon>
        <taxon>Pentapetalae</taxon>
        <taxon>rosids</taxon>
        <taxon>fabids</taxon>
        <taxon>Rosales</taxon>
        <taxon>Rosaceae</taxon>
        <taxon>Amygdaloideae</taxon>
        <taxon>Maleae</taxon>
        <taxon>Malus</taxon>
    </lineage>
</organism>
<sequence>MGTVEFNLWGPNELIPRLWTLRSGTDPIPTNTMQTIQAEKSSQPNRSGPSYPIQANHRAEIARQEARLKIEKENLVKEKSFLMGTASNRDNQDGELEITVSGEKYRCLRFVKAKK</sequence>
<dbReference type="PANTHER" id="PTHR35715:SF2">
    <property type="entry name" value="OS08G0511800 PROTEIN"/>
    <property type="match status" value="1"/>
</dbReference>